<keyword evidence="2" id="KW-0812">Transmembrane</keyword>
<accession>V9Z0I7</accession>
<feature type="region of interest" description="Disordered" evidence="1">
    <location>
        <begin position="1"/>
        <end position="21"/>
    </location>
</feature>
<evidence type="ECO:0000256" key="2">
    <source>
        <dbReference type="SAM" id="Phobius"/>
    </source>
</evidence>
<feature type="transmembrane region" description="Helical" evidence="2">
    <location>
        <begin position="123"/>
        <end position="145"/>
    </location>
</feature>
<keyword evidence="3" id="KW-0614">Plasmid</keyword>
<proteinExistence type="predicted"/>
<evidence type="ECO:0000313" key="3">
    <source>
        <dbReference type="EMBL" id="AHE39100.1"/>
    </source>
</evidence>
<dbReference type="RefSeq" id="WP_024126481.1">
    <property type="nucleotide sequence ID" value="NC_023283.1"/>
</dbReference>
<evidence type="ECO:0008006" key="4">
    <source>
        <dbReference type="Google" id="ProtNLM"/>
    </source>
</evidence>
<evidence type="ECO:0000256" key="1">
    <source>
        <dbReference type="SAM" id="MobiDB-lite"/>
    </source>
</evidence>
<name>V9Z0I7_9ACTN</name>
<dbReference type="AlphaFoldDB" id="V9Z0I7"/>
<sequence length="207" mass="22319">MEIHPLPPDQQQPAVAEAQPRAHSDLDALPYEELERILRVFTDPQGLHPASHVPAPYPQLTPDVQRLLSDQLYMARVRDLTLLEEHRLRQQRGQLAPAPQYLELPASIARTQKAPSPHVPAFVWKYSAIALSTGGGIALAGYGVGAAAPGLAVVDDILTAAGQFVMWLAVLAVALGLVVFGRGSSKSTGGAVVNIRKAVFKRNRFKG</sequence>
<dbReference type="EMBL" id="KF602048">
    <property type="protein sequence ID" value="AHE39100.1"/>
    <property type="molecule type" value="Genomic_DNA"/>
</dbReference>
<reference evidence="3" key="1">
    <citation type="submission" date="2013-09" db="EMBL/GenBank/DDBJ databases">
        <title>Complete nucleotide sequence of Streptomyces linear plasmid pFRL3.</title>
        <authorList>
            <person name="Chen Z."/>
            <person name="Fang P."/>
            <person name="Qin Z."/>
        </authorList>
    </citation>
    <scope>NUCLEOTIDE SEQUENCE</scope>
    <source>
        <plasmid evidence="3">pFRL3</plasmid>
    </source>
</reference>
<keyword evidence="2" id="KW-1133">Transmembrane helix</keyword>
<keyword evidence="2" id="KW-0472">Membrane</keyword>
<organism evidence="3">
    <name type="scientific">Streptomyces sp. FR1</name>
    <dbReference type="NCBI Taxonomy" id="349971"/>
    <lineage>
        <taxon>Bacteria</taxon>
        <taxon>Bacillati</taxon>
        <taxon>Actinomycetota</taxon>
        <taxon>Actinomycetes</taxon>
        <taxon>Kitasatosporales</taxon>
        <taxon>Streptomycetaceae</taxon>
        <taxon>Streptomyces</taxon>
    </lineage>
</organism>
<gene>
    <name evidence="3" type="ORF">pFRL3_323</name>
</gene>
<geneLocation type="plasmid" evidence="3">
    <name>pFRL3</name>
</geneLocation>
<protein>
    <recommendedName>
        <fullName evidence="4">Transmembrane protein</fullName>
    </recommendedName>
</protein>
<feature type="transmembrane region" description="Helical" evidence="2">
    <location>
        <begin position="157"/>
        <end position="180"/>
    </location>
</feature>
<feature type="compositionally biased region" description="Pro residues" evidence="1">
    <location>
        <begin position="1"/>
        <end position="10"/>
    </location>
</feature>